<feature type="region of interest" description="Disordered" evidence="1">
    <location>
        <begin position="120"/>
        <end position="139"/>
    </location>
</feature>
<comment type="caution">
    <text evidence="2">The sequence shown here is derived from an EMBL/GenBank/DDBJ whole genome shotgun (WGS) entry which is preliminary data.</text>
</comment>
<reference evidence="2" key="1">
    <citation type="submission" date="2021-09" db="EMBL/GenBank/DDBJ databases">
        <authorList>
            <consortium name="AG Swart"/>
            <person name="Singh M."/>
            <person name="Singh A."/>
            <person name="Seah K."/>
            <person name="Emmerich C."/>
        </authorList>
    </citation>
    <scope>NUCLEOTIDE SEQUENCE</scope>
    <source>
        <strain evidence="2">ATCC30299</strain>
    </source>
</reference>
<evidence type="ECO:0000313" key="3">
    <source>
        <dbReference type="Proteomes" id="UP001162131"/>
    </source>
</evidence>
<evidence type="ECO:0000313" key="2">
    <source>
        <dbReference type="EMBL" id="CAG9335330.1"/>
    </source>
</evidence>
<gene>
    <name evidence="2" type="ORF">BSTOLATCC_MIC63807</name>
</gene>
<protein>
    <submittedName>
        <fullName evidence="2">Uncharacterized protein</fullName>
    </submittedName>
</protein>
<proteinExistence type="predicted"/>
<name>A0AAU9KI07_9CILI</name>
<organism evidence="2 3">
    <name type="scientific">Blepharisma stoltei</name>
    <dbReference type="NCBI Taxonomy" id="1481888"/>
    <lineage>
        <taxon>Eukaryota</taxon>
        <taxon>Sar</taxon>
        <taxon>Alveolata</taxon>
        <taxon>Ciliophora</taxon>
        <taxon>Postciliodesmatophora</taxon>
        <taxon>Heterotrichea</taxon>
        <taxon>Heterotrichida</taxon>
        <taxon>Blepharismidae</taxon>
        <taxon>Blepharisma</taxon>
    </lineage>
</organism>
<dbReference type="EMBL" id="CAJZBQ010000062">
    <property type="protein sequence ID" value="CAG9335330.1"/>
    <property type="molecule type" value="Genomic_DNA"/>
</dbReference>
<accession>A0AAU9KI07</accession>
<keyword evidence="3" id="KW-1185">Reference proteome</keyword>
<dbReference type="AlphaFoldDB" id="A0AAU9KI07"/>
<evidence type="ECO:0000256" key="1">
    <source>
        <dbReference type="SAM" id="MobiDB-lite"/>
    </source>
</evidence>
<sequence>MWTKLAYLSPEAFYGNLVNGKWMRAALSARYRNVLRKEFLKAGVPWEYDPVKAPGRHPYDRAPKIPARYRNKAIRIEKISKALERQDELILKNREEMAKKKRLTGLDKFVSSTYNYWMKENKENQEKKDKQDKKPRGFK</sequence>
<dbReference type="Proteomes" id="UP001162131">
    <property type="component" value="Unassembled WGS sequence"/>
</dbReference>